<dbReference type="GO" id="GO:0005737">
    <property type="term" value="C:cytoplasm"/>
    <property type="evidence" value="ECO:0007669"/>
    <property type="project" value="TreeGrafter"/>
</dbReference>
<evidence type="ECO:0000313" key="5">
    <source>
        <dbReference type="Proteomes" id="UP000078561"/>
    </source>
</evidence>
<dbReference type="GO" id="GO:0006646">
    <property type="term" value="P:phosphatidylethanolamine biosynthetic process"/>
    <property type="evidence" value="ECO:0007669"/>
    <property type="project" value="TreeGrafter"/>
</dbReference>
<dbReference type="AlphaFoldDB" id="A0A168L7I0"/>
<name>A0A168L7I0_ABSGL</name>
<evidence type="ECO:0000256" key="2">
    <source>
        <dbReference type="ARBA" id="ARBA00038211"/>
    </source>
</evidence>
<dbReference type="Proteomes" id="UP000078561">
    <property type="component" value="Unassembled WGS sequence"/>
</dbReference>
<evidence type="ECO:0000313" key="4">
    <source>
        <dbReference type="EMBL" id="SAL96211.1"/>
    </source>
</evidence>
<dbReference type="SUPFAM" id="SSF56112">
    <property type="entry name" value="Protein kinase-like (PK-like)"/>
    <property type="match status" value="1"/>
</dbReference>
<sequence length="351" mass="41055">MHPSTSVPNSNKTSTHNGCANSLINDIPYIDLEVNLPELIQDAKKVIKEVFPLWHKNDLKFVQCKDGITNQLVRVTGSKGSVLVRAYGKGSERFIDRKQEIIANLAPPLFARFRNGLVYGFIEGRVSQVEDLRSPKMAKWIATRMAQWHKVELPGQTKEPILVKNMRSWFDQVPEKYIDPITQATFQRHFNMKQLRAEMNALIEHIEKLDSPVVFSHNDLLYGNIIYNDHKEEAYFIDYEYGGYAFRGFDIGNHFNEHCGFECDYSKYPSKDFQLEWIKWYLQAGEETPSNDDINRLYDEANVFSLLSHYYWGLWGLIQAMVSDIDFDYMEYAVHRFSEYNRRKRQRPGVP</sequence>
<organism evidence="4">
    <name type="scientific">Absidia glauca</name>
    <name type="common">Pin mould</name>
    <dbReference type="NCBI Taxonomy" id="4829"/>
    <lineage>
        <taxon>Eukaryota</taxon>
        <taxon>Fungi</taxon>
        <taxon>Fungi incertae sedis</taxon>
        <taxon>Mucoromycota</taxon>
        <taxon>Mucoromycotina</taxon>
        <taxon>Mucoromycetes</taxon>
        <taxon>Mucorales</taxon>
        <taxon>Cunninghamellaceae</taxon>
        <taxon>Absidia</taxon>
    </lineage>
</organism>
<dbReference type="EMBL" id="LT550732">
    <property type="protein sequence ID" value="SAL96211.1"/>
    <property type="molecule type" value="Genomic_DNA"/>
</dbReference>
<dbReference type="CDD" id="cd05157">
    <property type="entry name" value="ETNK_euk"/>
    <property type="match status" value="1"/>
</dbReference>
<evidence type="ECO:0000256" key="1">
    <source>
        <dbReference type="ARBA" id="ARBA00037883"/>
    </source>
</evidence>
<dbReference type="Gene3D" id="3.90.1200.10">
    <property type="match status" value="1"/>
</dbReference>
<evidence type="ECO:0000256" key="3">
    <source>
        <dbReference type="ARBA" id="ARBA00038874"/>
    </source>
</evidence>
<protein>
    <recommendedName>
        <fullName evidence="3">ethanolamine kinase</fullName>
        <ecNumber evidence="3">2.7.1.82</ecNumber>
    </recommendedName>
</protein>
<reference evidence="4" key="1">
    <citation type="submission" date="2016-04" db="EMBL/GenBank/DDBJ databases">
        <authorList>
            <person name="Evans L.H."/>
            <person name="Alamgir A."/>
            <person name="Owens N."/>
            <person name="Weber N.D."/>
            <person name="Virtaneva K."/>
            <person name="Barbian K."/>
            <person name="Babar A."/>
            <person name="Rosenke K."/>
        </authorList>
    </citation>
    <scope>NUCLEOTIDE SEQUENCE [LARGE SCALE GENOMIC DNA]</scope>
    <source>
        <strain evidence="4">CBS 101.48</strain>
    </source>
</reference>
<dbReference type="OrthoDB" id="10267235at2759"/>
<dbReference type="EC" id="2.7.1.82" evidence="3"/>
<keyword evidence="5" id="KW-1185">Reference proteome</keyword>
<gene>
    <name evidence="4" type="primary">ABSGL_01586.1 scaffold 1725</name>
</gene>
<comment type="similarity">
    <text evidence="2">Belongs to the choline/ethanolamine kinase family.</text>
</comment>
<dbReference type="GO" id="GO:0004305">
    <property type="term" value="F:ethanolamine kinase activity"/>
    <property type="evidence" value="ECO:0007669"/>
    <property type="project" value="UniProtKB-EC"/>
</dbReference>
<dbReference type="InterPro" id="IPR011009">
    <property type="entry name" value="Kinase-like_dom_sf"/>
</dbReference>
<accession>A0A168L7I0</accession>
<dbReference type="OMA" id="PMIWTKT"/>
<dbReference type="PANTHER" id="PTHR22603">
    <property type="entry name" value="CHOLINE/ETHANOALAMINE KINASE"/>
    <property type="match status" value="1"/>
</dbReference>
<proteinExistence type="inferred from homology"/>
<dbReference type="Pfam" id="PF01633">
    <property type="entry name" value="Choline_kinase"/>
    <property type="match status" value="1"/>
</dbReference>
<dbReference type="PANTHER" id="PTHR22603:SF66">
    <property type="entry name" value="ETHANOLAMINE KINASE"/>
    <property type="match status" value="1"/>
</dbReference>
<comment type="pathway">
    <text evidence="1">Phospholipid metabolism; phosphatidylethanolamine biosynthesis; phosphatidylethanolamine from ethanolamine: step 1/3.</text>
</comment>
<dbReference type="InParanoid" id="A0A168L7I0"/>
<dbReference type="STRING" id="4829.A0A168L7I0"/>
<dbReference type="Gene3D" id="3.30.200.20">
    <property type="entry name" value="Phosphorylase Kinase, domain 1"/>
    <property type="match status" value="1"/>
</dbReference>